<dbReference type="GO" id="GO:0008270">
    <property type="term" value="F:zinc ion binding"/>
    <property type="evidence" value="ECO:0007669"/>
    <property type="project" value="UniProtKB-KW"/>
</dbReference>
<keyword evidence="2 4" id="KW-0863">Zinc-finger</keyword>
<evidence type="ECO:0000256" key="2">
    <source>
        <dbReference type="ARBA" id="ARBA00022771"/>
    </source>
</evidence>
<dbReference type="Gene3D" id="2.170.270.10">
    <property type="entry name" value="SET domain"/>
    <property type="match status" value="1"/>
</dbReference>
<dbReference type="Gene3D" id="6.10.140.2220">
    <property type="match status" value="1"/>
</dbReference>
<dbReference type="Pfam" id="PF00856">
    <property type="entry name" value="SET"/>
    <property type="match status" value="1"/>
</dbReference>
<reference evidence="7 8" key="1">
    <citation type="submission" date="2014-04" db="EMBL/GenBank/DDBJ databases">
        <title>Evolutionary Origins and Diversification of the Mycorrhizal Mutualists.</title>
        <authorList>
            <consortium name="DOE Joint Genome Institute"/>
            <consortium name="Mycorrhizal Genomics Consortium"/>
            <person name="Kohler A."/>
            <person name="Kuo A."/>
            <person name="Nagy L.G."/>
            <person name="Floudas D."/>
            <person name="Copeland A."/>
            <person name="Barry K.W."/>
            <person name="Cichocki N."/>
            <person name="Veneault-Fourrey C."/>
            <person name="LaButti K."/>
            <person name="Lindquist E.A."/>
            <person name="Lipzen A."/>
            <person name="Lundell T."/>
            <person name="Morin E."/>
            <person name="Murat C."/>
            <person name="Riley R."/>
            <person name="Ohm R."/>
            <person name="Sun H."/>
            <person name="Tunlid A."/>
            <person name="Henrissat B."/>
            <person name="Grigoriev I.V."/>
            <person name="Hibbett D.S."/>
            <person name="Martin F."/>
        </authorList>
    </citation>
    <scope>NUCLEOTIDE SEQUENCE [LARGE SCALE GENOMIC DNA]</scope>
    <source>
        <strain evidence="7 8">Koide BX008</strain>
    </source>
</reference>
<feature type="domain" description="MYND-type" evidence="6">
    <location>
        <begin position="45"/>
        <end position="87"/>
    </location>
</feature>
<gene>
    <name evidence="7" type="ORF">M378DRAFT_107413</name>
</gene>
<dbReference type="CDD" id="cd20071">
    <property type="entry name" value="SET_SMYD"/>
    <property type="match status" value="1"/>
</dbReference>
<dbReference type="STRING" id="946122.A0A0C2SJ22"/>
<dbReference type="Pfam" id="PF01753">
    <property type="entry name" value="zf-MYND"/>
    <property type="match status" value="1"/>
</dbReference>
<dbReference type="SUPFAM" id="SSF144232">
    <property type="entry name" value="HIT/MYND zinc finger-like"/>
    <property type="match status" value="1"/>
</dbReference>
<dbReference type="PANTHER" id="PTHR12197:SF251">
    <property type="entry name" value="EG:BACR7C10.4 PROTEIN"/>
    <property type="match status" value="1"/>
</dbReference>
<dbReference type="EMBL" id="KN818261">
    <property type="protein sequence ID" value="KIL63215.1"/>
    <property type="molecule type" value="Genomic_DNA"/>
</dbReference>
<dbReference type="InterPro" id="IPR046341">
    <property type="entry name" value="SET_dom_sf"/>
</dbReference>
<dbReference type="PANTHER" id="PTHR12197">
    <property type="entry name" value="HISTONE-LYSINE N-METHYLTRANSFERASE SMYD"/>
    <property type="match status" value="1"/>
</dbReference>
<evidence type="ECO:0000256" key="4">
    <source>
        <dbReference type="PROSITE-ProRule" id="PRU00134"/>
    </source>
</evidence>
<feature type="domain" description="SET" evidence="5">
    <location>
        <begin position="1"/>
        <end position="238"/>
    </location>
</feature>
<evidence type="ECO:0008006" key="9">
    <source>
        <dbReference type="Google" id="ProtNLM"/>
    </source>
</evidence>
<dbReference type="OrthoDB" id="5945798at2759"/>
<evidence type="ECO:0000259" key="5">
    <source>
        <dbReference type="PROSITE" id="PS50280"/>
    </source>
</evidence>
<keyword evidence="1" id="KW-0479">Metal-binding</keyword>
<dbReference type="PROSITE" id="PS50280">
    <property type="entry name" value="SET"/>
    <property type="match status" value="1"/>
</dbReference>
<dbReference type="HOGENOM" id="CLU_611183_0_0_1"/>
<sequence length="431" mass="47733">MLILEAHPVARSKAIAASDISAGTCILREVSLAVVLLPAEKGRRCDACFRRASTDRQLRRCSGCAAYWYCNAECQKMHWKTMHQPICKRYAHFVASAMYQALADHERMDAILLSHLLARIAANSSSTEDVSSHVSVFLSLLPGPMTDITTPPVCAIPSSPDDLSDELYARFGNNNFAIQSHLYTVGHGIFPNASRFFNHSCMPNAAAKYIFSEAQPVTMEVIALSDIEMGEEICITYLDPALLQTRKQVFEVIYGFLCSCQSCQQLRKLGVLPPSPVAEDEVEGLGKALQRHVGLENGVGVHLPYKTLDSLPQQLWPVLQEGYMTLLSEIFSRSSHEGLYSQAHESGLVLLALYLVVYPKNYPQIGAHLVEMAKTRWNELVTSSPSEQRTVKEQISVLLRHASEILNIIGAEGDEEGRLQEAKNLETLLGE</sequence>
<dbReference type="PROSITE" id="PS01360">
    <property type="entry name" value="ZF_MYND_1"/>
    <property type="match status" value="1"/>
</dbReference>
<dbReference type="GO" id="GO:0005634">
    <property type="term" value="C:nucleus"/>
    <property type="evidence" value="ECO:0007669"/>
    <property type="project" value="TreeGrafter"/>
</dbReference>
<evidence type="ECO:0000256" key="1">
    <source>
        <dbReference type="ARBA" id="ARBA00022723"/>
    </source>
</evidence>
<name>A0A0C2SJ22_AMAMK</name>
<dbReference type="Proteomes" id="UP000054549">
    <property type="component" value="Unassembled WGS sequence"/>
</dbReference>
<evidence type="ECO:0000313" key="8">
    <source>
        <dbReference type="Proteomes" id="UP000054549"/>
    </source>
</evidence>
<dbReference type="PROSITE" id="PS50865">
    <property type="entry name" value="ZF_MYND_2"/>
    <property type="match status" value="1"/>
</dbReference>
<organism evidence="7 8">
    <name type="scientific">Amanita muscaria (strain Koide BX008)</name>
    <dbReference type="NCBI Taxonomy" id="946122"/>
    <lineage>
        <taxon>Eukaryota</taxon>
        <taxon>Fungi</taxon>
        <taxon>Dikarya</taxon>
        <taxon>Basidiomycota</taxon>
        <taxon>Agaricomycotina</taxon>
        <taxon>Agaricomycetes</taxon>
        <taxon>Agaricomycetidae</taxon>
        <taxon>Agaricales</taxon>
        <taxon>Pluteineae</taxon>
        <taxon>Amanitaceae</taxon>
        <taxon>Amanita</taxon>
    </lineage>
</organism>
<evidence type="ECO:0000256" key="3">
    <source>
        <dbReference type="ARBA" id="ARBA00022833"/>
    </source>
</evidence>
<accession>A0A0C2SJ22</accession>
<evidence type="ECO:0000313" key="7">
    <source>
        <dbReference type="EMBL" id="KIL63215.1"/>
    </source>
</evidence>
<dbReference type="InterPro" id="IPR001214">
    <property type="entry name" value="SET_dom"/>
</dbReference>
<dbReference type="InParanoid" id="A0A0C2SJ22"/>
<dbReference type="SUPFAM" id="SSF82199">
    <property type="entry name" value="SET domain"/>
    <property type="match status" value="1"/>
</dbReference>
<proteinExistence type="predicted"/>
<protein>
    <recommendedName>
        <fullName evidence="9">SET domain-containing protein</fullName>
    </recommendedName>
</protein>
<dbReference type="InterPro" id="IPR050869">
    <property type="entry name" value="H3K4_H4K5_MeTrfase"/>
</dbReference>
<dbReference type="AlphaFoldDB" id="A0A0C2SJ22"/>
<dbReference type="InterPro" id="IPR002893">
    <property type="entry name" value="Znf_MYND"/>
</dbReference>
<evidence type="ECO:0000259" key="6">
    <source>
        <dbReference type="PROSITE" id="PS50865"/>
    </source>
</evidence>
<keyword evidence="8" id="KW-1185">Reference proteome</keyword>
<dbReference type="Gene3D" id="1.10.220.160">
    <property type="match status" value="1"/>
</dbReference>
<keyword evidence="3" id="KW-0862">Zinc</keyword>